<dbReference type="SUPFAM" id="SSF52047">
    <property type="entry name" value="RNI-like"/>
    <property type="match status" value="1"/>
</dbReference>
<keyword evidence="2" id="KW-1185">Reference proteome</keyword>
<gene>
    <name evidence="1" type="ORF">V5O48_015280</name>
</gene>
<accession>A0ABR3EUZ0</accession>
<reference evidence="1 2" key="1">
    <citation type="submission" date="2024-02" db="EMBL/GenBank/DDBJ databases">
        <title>A draft genome for the cacao thread blight pathogen Marasmius crinis-equi.</title>
        <authorList>
            <person name="Cohen S.P."/>
            <person name="Baruah I.K."/>
            <person name="Amoako-Attah I."/>
            <person name="Bukari Y."/>
            <person name="Meinhardt L.W."/>
            <person name="Bailey B.A."/>
        </authorList>
    </citation>
    <scope>NUCLEOTIDE SEQUENCE [LARGE SCALE GENOMIC DNA]</scope>
    <source>
        <strain evidence="1 2">GH-76</strain>
    </source>
</reference>
<evidence type="ECO:0000313" key="1">
    <source>
        <dbReference type="EMBL" id="KAL0566727.1"/>
    </source>
</evidence>
<protein>
    <recommendedName>
        <fullName evidence="3">F-box domain-containing protein</fullName>
    </recommendedName>
</protein>
<evidence type="ECO:0000313" key="2">
    <source>
        <dbReference type="Proteomes" id="UP001465976"/>
    </source>
</evidence>
<name>A0ABR3EUZ0_9AGAR</name>
<dbReference type="EMBL" id="JBAHYK010001797">
    <property type="protein sequence ID" value="KAL0566727.1"/>
    <property type="molecule type" value="Genomic_DNA"/>
</dbReference>
<organism evidence="1 2">
    <name type="scientific">Marasmius crinis-equi</name>
    <dbReference type="NCBI Taxonomy" id="585013"/>
    <lineage>
        <taxon>Eukaryota</taxon>
        <taxon>Fungi</taxon>
        <taxon>Dikarya</taxon>
        <taxon>Basidiomycota</taxon>
        <taxon>Agaricomycotina</taxon>
        <taxon>Agaricomycetes</taxon>
        <taxon>Agaricomycetidae</taxon>
        <taxon>Agaricales</taxon>
        <taxon>Marasmiineae</taxon>
        <taxon>Marasmiaceae</taxon>
        <taxon>Marasmius</taxon>
    </lineage>
</organism>
<comment type="caution">
    <text evidence="1">The sequence shown here is derived from an EMBL/GenBank/DDBJ whole genome shotgun (WGS) entry which is preliminary data.</text>
</comment>
<evidence type="ECO:0008006" key="3">
    <source>
        <dbReference type="Google" id="ProtNLM"/>
    </source>
</evidence>
<dbReference type="Proteomes" id="UP001465976">
    <property type="component" value="Unassembled WGS sequence"/>
</dbReference>
<sequence length="506" mass="57414">MDRSWRTVALADPFLWTQLHIDVDKIARVSKSRVVETLKSILRLSEPQPLHVTLIFRNLDEPSWLLNLCNTIQGSSHRWASFNYQVPSGFSFESTMIPPLSFASGFASLEQLELHFGMWDGQSRKFNKWNLVESIQSAPSLRTVIIRDSIAPSGRFLAWPWAQITTLRFIRCRIHDSESFRDTLQQARALHTLDLDLSMQTNINPITLPSVRRFGVGTGEYCDLFTVPHLDHLEVALSMTRDDRLISRIFGMIQRSNVHLKGITVREVNLGDVTVERFLRAVGQEVKELILAGMVFDHLFDCIASEPHDFLPNLEILKIYGEDPTRASRERSGCWPHIPCELSPPLEAVVSAVQSRERLKTLELELLRGPSESSRGTSDDSTVRGKIEDLEGIGISVHTKHLDIPRELKGPALDRLGLVLKSKAGQFAHPEGGLHENMPVIDNLFRIVEKEVHEGRVTREDITGVSMLRIAMSTYAYCKPDAPRDSEFKLRERAKVLMRRFNEIAG</sequence>
<proteinExistence type="predicted"/>